<dbReference type="SUPFAM" id="SSF53756">
    <property type="entry name" value="UDP-Glycosyltransferase/glycogen phosphorylase"/>
    <property type="match status" value="1"/>
</dbReference>
<name>A0ABY4CBV0_9BACT</name>
<dbReference type="InterPro" id="IPR020023">
    <property type="entry name" value="PseG"/>
</dbReference>
<dbReference type="NCBIfam" id="TIGR03590">
    <property type="entry name" value="PseG"/>
    <property type="match status" value="1"/>
</dbReference>
<dbReference type="EC" id="3.6.1.57" evidence="1"/>
<dbReference type="Proteomes" id="UP000830116">
    <property type="component" value="Chromosome"/>
</dbReference>
<protein>
    <submittedName>
        <fullName evidence="1">UDP-2,4-diacetamido-2,4, 6-trideoxy-beta-L-altropyranose hydrolase</fullName>
        <ecNumber evidence="1">3.6.1.57</ecNumber>
    </submittedName>
</protein>
<organism evidence="1 2">
    <name type="scientific">Bdellovibrio reynosensis</name>
    <dbReference type="NCBI Taxonomy" id="2835041"/>
    <lineage>
        <taxon>Bacteria</taxon>
        <taxon>Pseudomonadati</taxon>
        <taxon>Bdellovibrionota</taxon>
        <taxon>Bdellovibrionia</taxon>
        <taxon>Bdellovibrionales</taxon>
        <taxon>Pseudobdellovibrionaceae</taxon>
        <taxon>Bdellovibrio</taxon>
    </lineage>
</organism>
<dbReference type="Gene3D" id="3.40.50.11190">
    <property type="match status" value="1"/>
</dbReference>
<reference evidence="1" key="1">
    <citation type="submission" date="2022-03" db="EMBL/GenBank/DDBJ databases">
        <title>Genome Identification and Characterization of new species Bdellovibrio reynosense LBG001 sp. nov. from a Mexico soil sample.</title>
        <authorList>
            <person name="Camilli A."/>
            <person name="Ajao Y."/>
            <person name="Guo X."/>
        </authorList>
    </citation>
    <scope>NUCLEOTIDE SEQUENCE</scope>
    <source>
        <strain evidence="1">LBG001</strain>
    </source>
</reference>
<gene>
    <name evidence="1" type="primary">pseG</name>
    <name evidence="1" type="ORF">MNR06_04735</name>
</gene>
<evidence type="ECO:0000313" key="1">
    <source>
        <dbReference type="EMBL" id="UOF02254.1"/>
    </source>
</evidence>
<accession>A0ABY4CBV0</accession>
<dbReference type="GO" id="GO:0016787">
    <property type="term" value="F:hydrolase activity"/>
    <property type="evidence" value="ECO:0007669"/>
    <property type="project" value="UniProtKB-KW"/>
</dbReference>
<keyword evidence="1" id="KW-0378">Hydrolase</keyword>
<sequence length="321" mass="35995">MRCLTLANAFKEAGHTCIFVCKAFPEKLHSLIPSSYTIITINSELNQTLDAQECVNLCHQHDINLVVVDNYYLDILWEKTISGVAPVVCIDDLANRNHDCKILIDSNYYHNAYSRYSSLVPENCKLLLGPRYALIRNEFYTTKKVTIPDHSALKVFCFFGGTDPSGETLKLIRTLHAQAASSSLQFVIVYTKANSEYAEIQKMPASDLYILHESPPSMAELMAQCHLYFGSGGTVTWERMCLGLTGFVVAVADNQIQSATDLATQGFHTYCGEASKIQYEEILKRIELLTTDRVALKTKADKCMHFIGRLTIDDILNNLSK</sequence>
<proteinExistence type="predicted"/>
<evidence type="ECO:0000313" key="2">
    <source>
        <dbReference type="Proteomes" id="UP000830116"/>
    </source>
</evidence>
<keyword evidence="2" id="KW-1185">Reference proteome</keyword>
<dbReference type="EMBL" id="CP093442">
    <property type="protein sequence ID" value="UOF02254.1"/>
    <property type="molecule type" value="Genomic_DNA"/>
</dbReference>
<dbReference type="Gene3D" id="3.40.50.2000">
    <property type="entry name" value="Glycogen Phosphorylase B"/>
    <property type="match status" value="1"/>
</dbReference>